<sequence>MARRYQPEGPCDVTTLGKPLRFSFCQRTAKNRFMKSAMAESLGFWSASEPGSIGIPTDGYGNLYRRWGENEWGVIVTGQIDIDTSLYHLGNVIIGREHHPTPGDLRFERFKQVASAATAHGSLLIGQLVHVGRQADARVSKETIAASAIQLEPRLGMAFSKPREATKTDITAAVESFAHAASYLEQAGFSGVQLHAAHGFLMSSFLSRSTNHRSDEYGGDLSNRMRLIVDVGRAIKAKVSSDFILGIKVNSVEFQEHGFTPSEARILCQTLESNHFDFVELTGGTAELVDFEGKAESTEAREGFFLQFAKTITPVLNKTRCYTSGGFRTGPGMVSAISTVDGIGLARAAAQEPSLPKDLLSGTVTGVIRPITPFVDNYHLSVALAGAQLGQIATNQHPLDSSDSERTQGVLRQLQTWTTTLVGDRPGFGWPKLEIESWD</sequence>
<reference evidence="1" key="1">
    <citation type="submission" date="2022-08" db="EMBL/GenBank/DDBJ databases">
        <title>Genome Sequence of Fusarium decemcellulare.</title>
        <authorList>
            <person name="Buettner E."/>
        </authorList>
    </citation>
    <scope>NUCLEOTIDE SEQUENCE</scope>
    <source>
        <strain evidence="1">Babe19</strain>
    </source>
</reference>
<accession>A0ACC1SWG7</accession>
<protein>
    <submittedName>
        <fullName evidence="1">Uncharacterized protein</fullName>
    </submittedName>
</protein>
<dbReference type="EMBL" id="JANRMS010000070">
    <property type="protein sequence ID" value="KAJ3547697.1"/>
    <property type="molecule type" value="Genomic_DNA"/>
</dbReference>
<proteinExistence type="predicted"/>
<dbReference type="Proteomes" id="UP001148629">
    <property type="component" value="Unassembled WGS sequence"/>
</dbReference>
<keyword evidence="2" id="KW-1185">Reference proteome</keyword>
<organism evidence="1 2">
    <name type="scientific">Fusarium decemcellulare</name>
    <dbReference type="NCBI Taxonomy" id="57161"/>
    <lineage>
        <taxon>Eukaryota</taxon>
        <taxon>Fungi</taxon>
        <taxon>Dikarya</taxon>
        <taxon>Ascomycota</taxon>
        <taxon>Pezizomycotina</taxon>
        <taxon>Sordariomycetes</taxon>
        <taxon>Hypocreomycetidae</taxon>
        <taxon>Hypocreales</taxon>
        <taxon>Nectriaceae</taxon>
        <taxon>Fusarium</taxon>
        <taxon>Fusarium decemcellulare species complex</taxon>
    </lineage>
</organism>
<evidence type="ECO:0000313" key="1">
    <source>
        <dbReference type="EMBL" id="KAJ3547697.1"/>
    </source>
</evidence>
<comment type="caution">
    <text evidence="1">The sequence shown here is derived from an EMBL/GenBank/DDBJ whole genome shotgun (WGS) entry which is preliminary data.</text>
</comment>
<evidence type="ECO:0000313" key="2">
    <source>
        <dbReference type="Proteomes" id="UP001148629"/>
    </source>
</evidence>
<gene>
    <name evidence="1" type="ORF">NM208_g1381</name>
</gene>
<name>A0ACC1SWG7_9HYPO</name>